<keyword evidence="7" id="KW-1185">Reference proteome</keyword>
<comment type="caution">
    <text evidence="6">The sequence shown here is derived from an EMBL/GenBank/DDBJ whole genome shotgun (WGS) entry which is preliminary data.</text>
</comment>
<evidence type="ECO:0000313" key="6">
    <source>
        <dbReference type="EMBL" id="PXW92088.1"/>
    </source>
</evidence>
<dbReference type="PANTHER" id="PTHR43491:SF2">
    <property type="entry name" value="UDP-N-ACETYL-D-MANNOSAMINE DEHYDROGENASE"/>
    <property type="match status" value="1"/>
</dbReference>
<evidence type="ECO:0000259" key="5">
    <source>
        <dbReference type="SMART" id="SM00984"/>
    </source>
</evidence>
<dbReference type="PANTHER" id="PTHR43491">
    <property type="entry name" value="UDP-N-ACETYL-D-MANNOSAMINE DEHYDROGENASE"/>
    <property type="match status" value="1"/>
</dbReference>
<dbReference type="Pfam" id="PF03720">
    <property type="entry name" value="UDPG_MGDP_dh_C"/>
    <property type="match status" value="1"/>
</dbReference>
<gene>
    <name evidence="6" type="ORF">DES38_103103</name>
</gene>
<evidence type="ECO:0000256" key="4">
    <source>
        <dbReference type="PIRNR" id="PIRNR000124"/>
    </source>
</evidence>
<proteinExistence type="inferred from homology"/>
<dbReference type="SUPFAM" id="SSF51735">
    <property type="entry name" value="NAD(P)-binding Rossmann-fold domains"/>
    <property type="match status" value="1"/>
</dbReference>
<dbReference type="NCBIfam" id="TIGR03026">
    <property type="entry name" value="NDP-sugDHase"/>
    <property type="match status" value="1"/>
</dbReference>
<dbReference type="AlphaFoldDB" id="A0A2V3WER7"/>
<keyword evidence="3" id="KW-0520">NAD</keyword>
<evidence type="ECO:0000256" key="3">
    <source>
        <dbReference type="ARBA" id="ARBA00023027"/>
    </source>
</evidence>
<dbReference type="InterPro" id="IPR028359">
    <property type="entry name" value="UDP_ManNAc/GlcNAc_DH"/>
</dbReference>
<dbReference type="InterPro" id="IPR014026">
    <property type="entry name" value="UDP-Glc/GDP-Man_DH_dimer"/>
</dbReference>
<accession>A0A2V3WER7</accession>
<dbReference type="GO" id="GO:0016628">
    <property type="term" value="F:oxidoreductase activity, acting on the CH-CH group of donors, NAD or NADP as acceptor"/>
    <property type="evidence" value="ECO:0007669"/>
    <property type="project" value="InterPro"/>
</dbReference>
<dbReference type="PIRSF" id="PIRSF000124">
    <property type="entry name" value="UDPglc_GDPman_dh"/>
    <property type="match status" value="1"/>
</dbReference>
<dbReference type="RefSeq" id="WP_245881951.1">
    <property type="nucleotide sequence ID" value="NZ_QJJR01000003.1"/>
</dbReference>
<dbReference type="InterPro" id="IPR017476">
    <property type="entry name" value="UDP-Glc/GDP-Man"/>
</dbReference>
<name>A0A2V3WER7_9BACI</name>
<dbReference type="GO" id="GO:0051287">
    <property type="term" value="F:NAD binding"/>
    <property type="evidence" value="ECO:0007669"/>
    <property type="project" value="InterPro"/>
</dbReference>
<reference evidence="6 7" key="1">
    <citation type="submission" date="2018-05" db="EMBL/GenBank/DDBJ databases">
        <title>Genomic Encyclopedia of Type Strains, Phase IV (KMG-IV): sequencing the most valuable type-strain genomes for metagenomic binning, comparative biology and taxonomic classification.</title>
        <authorList>
            <person name="Goeker M."/>
        </authorList>
    </citation>
    <scope>NUCLEOTIDE SEQUENCE [LARGE SCALE GENOMIC DNA]</scope>
    <source>
        <strain evidence="6 7">DSM 22440</strain>
    </source>
</reference>
<dbReference type="InterPro" id="IPR036291">
    <property type="entry name" value="NAD(P)-bd_dom_sf"/>
</dbReference>
<dbReference type="EMBL" id="QJJR01000003">
    <property type="protein sequence ID" value="PXW92088.1"/>
    <property type="molecule type" value="Genomic_DNA"/>
</dbReference>
<dbReference type="InterPro" id="IPR001732">
    <property type="entry name" value="UDP-Glc/GDP-Man_DH_N"/>
</dbReference>
<keyword evidence="2" id="KW-0560">Oxidoreductase</keyword>
<dbReference type="InterPro" id="IPR036220">
    <property type="entry name" value="UDP-Glc/GDP-Man_DH_C_sf"/>
</dbReference>
<evidence type="ECO:0000256" key="1">
    <source>
        <dbReference type="ARBA" id="ARBA00006601"/>
    </source>
</evidence>
<feature type="domain" description="UDP-glucose/GDP-mannose dehydrogenase C-terminal" evidence="5">
    <location>
        <begin position="313"/>
        <end position="415"/>
    </location>
</feature>
<organism evidence="6 7">
    <name type="scientific">Streptohalobacillus salinus</name>
    <dbReference type="NCBI Taxonomy" id="621096"/>
    <lineage>
        <taxon>Bacteria</taxon>
        <taxon>Bacillati</taxon>
        <taxon>Bacillota</taxon>
        <taxon>Bacilli</taxon>
        <taxon>Bacillales</taxon>
        <taxon>Bacillaceae</taxon>
        <taxon>Streptohalobacillus</taxon>
    </lineage>
</organism>
<sequence>MTDMIAVIGLGYVGLPLTITLANHYRVIGYDSNEAKITKLHAGIDYTDEVGAGALINSSAQFTHSSAEIEAANIYIVTVPTPVHADKTPDLNPLINASQLIGPYLRVGDMVIYESTVYPGTTEEVCVPILERTSRLYLNEGFSVGYCPERINPGDKAHTVTTISRVISASNPEALTKVTAIYQHVTSGELHVAPSIKVAEASKVIENAQRDVNIAFVNELAIAFHYMGIDTQDVLDAANTKWNFLNFKPGLVGGHCISIDPYYFIYKAEQLGYHSQLLASARMINQQMANFVTQAIIKQALKANKGLPIDRIGILGVTFKENCADLRNSKVFDIIEALKDYNIDVLVHDPIADPLLVERDYQLKLASLDHFKACDGIVVAVGHQFYRDDLTASDLKGMLKTDRHLVFDLKSIYPKADFEAQDLKMWRI</sequence>
<dbReference type="Pfam" id="PF00984">
    <property type="entry name" value="UDPG_MGDP_dh"/>
    <property type="match status" value="1"/>
</dbReference>
<dbReference type="Pfam" id="PF03721">
    <property type="entry name" value="UDPG_MGDP_dh_N"/>
    <property type="match status" value="1"/>
</dbReference>
<dbReference type="PIRSF" id="PIRSF500136">
    <property type="entry name" value="UDP_ManNAc_DH"/>
    <property type="match status" value="1"/>
</dbReference>
<dbReference type="SUPFAM" id="SSF48179">
    <property type="entry name" value="6-phosphogluconate dehydrogenase C-terminal domain-like"/>
    <property type="match status" value="1"/>
</dbReference>
<evidence type="ECO:0000256" key="2">
    <source>
        <dbReference type="ARBA" id="ARBA00023002"/>
    </source>
</evidence>
<dbReference type="GO" id="GO:0016616">
    <property type="term" value="F:oxidoreductase activity, acting on the CH-OH group of donors, NAD or NADP as acceptor"/>
    <property type="evidence" value="ECO:0007669"/>
    <property type="project" value="InterPro"/>
</dbReference>
<dbReference type="SUPFAM" id="SSF52413">
    <property type="entry name" value="UDP-glucose/GDP-mannose dehydrogenase C-terminal domain"/>
    <property type="match status" value="1"/>
</dbReference>
<dbReference type="SMART" id="SM00984">
    <property type="entry name" value="UDPG_MGDP_dh_C"/>
    <property type="match status" value="1"/>
</dbReference>
<evidence type="ECO:0000313" key="7">
    <source>
        <dbReference type="Proteomes" id="UP000247922"/>
    </source>
</evidence>
<protein>
    <submittedName>
        <fullName evidence="6">UDP-N-acetyl-D-galactosamine dehydrogenase</fullName>
    </submittedName>
</protein>
<comment type="similarity">
    <text evidence="1 4">Belongs to the UDP-glucose/GDP-mannose dehydrogenase family.</text>
</comment>
<dbReference type="InterPro" id="IPR014027">
    <property type="entry name" value="UDP-Glc/GDP-Man_DH_C"/>
</dbReference>
<dbReference type="Gene3D" id="3.40.50.720">
    <property type="entry name" value="NAD(P)-binding Rossmann-like Domain"/>
    <property type="match status" value="2"/>
</dbReference>
<dbReference type="GO" id="GO:0000271">
    <property type="term" value="P:polysaccharide biosynthetic process"/>
    <property type="evidence" value="ECO:0007669"/>
    <property type="project" value="InterPro"/>
</dbReference>
<dbReference type="InterPro" id="IPR008927">
    <property type="entry name" value="6-PGluconate_DH-like_C_sf"/>
</dbReference>
<dbReference type="Proteomes" id="UP000247922">
    <property type="component" value="Unassembled WGS sequence"/>
</dbReference>